<dbReference type="AlphaFoldDB" id="A0A0E9WMK8"/>
<reference evidence="1" key="2">
    <citation type="journal article" date="2015" name="Fish Shellfish Immunol.">
        <title>Early steps in the European eel (Anguilla anguilla)-Vibrio vulnificus interaction in the gills: Role of the RtxA13 toxin.</title>
        <authorList>
            <person name="Callol A."/>
            <person name="Pajuelo D."/>
            <person name="Ebbesson L."/>
            <person name="Teles M."/>
            <person name="MacKenzie S."/>
            <person name="Amaro C."/>
        </authorList>
    </citation>
    <scope>NUCLEOTIDE SEQUENCE</scope>
</reference>
<name>A0A0E9WMK8_ANGAN</name>
<reference evidence="1" key="1">
    <citation type="submission" date="2014-11" db="EMBL/GenBank/DDBJ databases">
        <authorList>
            <person name="Amaro Gonzalez C."/>
        </authorList>
    </citation>
    <scope>NUCLEOTIDE SEQUENCE</scope>
</reference>
<organism evidence="1">
    <name type="scientific">Anguilla anguilla</name>
    <name type="common">European freshwater eel</name>
    <name type="synonym">Muraena anguilla</name>
    <dbReference type="NCBI Taxonomy" id="7936"/>
    <lineage>
        <taxon>Eukaryota</taxon>
        <taxon>Metazoa</taxon>
        <taxon>Chordata</taxon>
        <taxon>Craniata</taxon>
        <taxon>Vertebrata</taxon>
        <taxon>Euteleostomi</taxon>
        <taxon>Actinopterygii</taxon>
        <taxon>Neopterygii</taxon>
        <taxon>Teleostei</taxon>
        <taxon>Anguilliformes</taxon>
        <taxon>Anguillidae</taxon>
        <taxon>Anguilla</taxon>
    </lineage>
</organism>
<proteinExistence type="predicted"/>
<evidence type="ECO:0000313" key="1">
    <source>
        <dbReference type="EMBL" id="JAH91634.1"/>
    </source>
</evidence>
<accession>A0A0E9WMK8</accession>
<protein>
    <submittedName>
        <fullName evidence="1">Uncharacterized protein</fullName>
    </submittedName>
</protein>
<sequence length="29" mass="3388">MKISLRICKNEMVNGKKRVQLSTKVKIKN</sequence>
<dbReference type="EMBL" id="GBXM01016943">
    <property type="protein sequence ID" value="JAH91634.1"/>
    <property type="molecule type" value="Transcribed_RNA"/>
</dbReference>